<dbReference type="PRINTS" id="PR00040">
    <property type="entry name" value="HTHMERR"/>
</dbReference>
<dbReference type="PROSITE" id="PS00552">
    <property type="entry name" value="HTH_MERR_1"/>
    <property type="match status" value="1"/>
</dbReference>
<keyword evidence="3" id="KW-0804">Transcription</keyword>
<evidence type="ECO:0000313" key="5">
    <source>
        <dbReference type="EMBL" id="WAU01493.1"/>
    </source>
</evidence>
<keyword evidence="1" id="KW-0805">Transcription regulation</keyword>
<keyword evidence="6" id="KW-1185">Reference proteome</keyword>
<dbReference type="EMBL" id="CP114202">
    <property type="protein sequence ID" value="WAU01493.1"/>
    <property type="molecule type" value="Genomic_DNA"/>
</dbReference>
<dbReference type="InterPro" id="IPR000551">
    <property type="entry name" value="MerR-type_HTH_dom"/>
</dbReference>
<feature type="domain" description="HTH merR-type" evidence="4">
    <location>
        <begin position="6"/>
        <end position="74"/>
    </location>
</feature>
<evidence type="ECO:0000256" key="1">
    <source>
        <dbReference type="ARBA" id="ARBA00023015"/>
    </source>
</evidence>
<dbReference type="SUPFAM" id="SSF46955">
    <property type="entry name" value="Putative DNA-binding domain"/>
    <property type="match status" value="1"/>
</dbReference>
<dbReference type="SMART" id="SM00422">
    <property type="entry name" value="HTH_MERR"/>
    <property type="match status" value="1"/>
</dbReference>
<proteinExistence type="predicted"/>
<evidence type="ECO:0000259" key="4">
    <source>
        <dbReference type="PROSITE" id="PS50937"/>
    </source>
</evidence>
<evidence type="ECO:0000256" key="2">
    <source>
        <dbReference type="ARBA" id="ARBA00023125"/>
    </source>
</evidence>
<evidence type="ECO:0000313" key="6">
    <source>
        <dbReference type="Proteomes" id="UP001210609"/>
    </source>
</evidence>
<organism evidence="5 6">
    <name type="scientific">Streptomyces nigrescens</name>
    <dbReference type="NCBI Taxonomy" id="1920"/>
    <lineage>
        <taxon>Bacteria</taxon>
        <taxon>Bacillati</taxon>
        <taxon>Actinomycetota</taxon>
        <taxon>Actinomycetes</taxon>
        <taxon>Kitasatosporales</taxon>
        <taxon>Streptomycetaceae</taxon>
        <taxon>Streptomyces</taxon>
    </lineage>
</organism>
<dbReference type="Pfam" id="PF13411">
    <property type="entry name" value="MerR_1"/>
    <property type="match status" value="1"/>
</dbReference>
<dbReference type="Proteomes" id="UP001210609">
    <property type="component" value="Chromosome"/>
</dbReference>
<dbReference type="PANTHER" id="PTHR30204:SF94">
    <property type="entry name" value="HEAVY METAL-DEPENDENT TRANSCRIPTIONAL REGULATOR HI_0293-RELATED"/>
    <property type="match status" value="1"/>
</dbReference>
<protein>
    <submittedName>
        <fullName evidence="5">MerR family transcriptional regulator</fullName>
    </submittedName>
</protein>
<reference evidence="5 6" key="1">
    <citation type="submission" date="2022-12" db="EMBL/GenBank/DDBJ databases">
        <authorList>
            <person name="Ruckert C."/>
            <person name="Busche T."/>
            <person name="Kalinowski J."/>
            <person name="Wittmann C."/>
        </authorList>
    </citation>
    <scope>NUCLEOTIDE SEQUENCE [LARGE SCALE GENOMIC DNA]</scope>
    <source>
        <strain evidence="5 6">DSM 40555</strain>
    </source>
</reference>
<dbReference type="InterPro" id="IPR009061">
    <property type="entry name" value="DNA-bd_dom_put_sf"/>
</dbReference>
<evidence type="ECO:0000256" key="3">
    <source>
        <dbReference type="ARBA" id="ARBA00023163"/>
    </source>
</evidence>
<sequence>MLKEIEMRIGELANLTGVSARSLRYYEQQGLLAPLRAENGYRVYGELDAVRTANIKDALDAGLTLDEVRPALVKGCLDVPLRESPYCAEELRRATDRLTALDDRIAALQELRGRLAKHIDETVTRRPVEGTD</sequence>
<dbReference type="RefSeq" id="WP_159492110.1">
    <property type="nucleotide sequence ID" value="NZ_BLIP01000003.1"/>
</dbReference>
<dbReference type="Gene3D" id="1.10.1660.10">
    <property type="match status" value="1"/>
</dbReference>
<dbReference type="InterPro" id="IPR047057">
    <property type="entry name" value="MerR_fam"/>
</dbReference>
<dbReference type="PANTHER" id="PTHR30204">
    <property type="entry name" value="REDOX-CYCLING DRUG-SENSING TRANSCRIPTIONAL ACTIVATOR SOXR"/>
    <property type="match status" value="1"/>
</dbReference>
<keyword evidence="2" id="KW-0238">DNA-binding</keyword>
<gene>
    <name evidence="5" type="ORF">STRLI_007852</name>
</gene>
<accession>A0ABY7IRV2</accession>
<dbReference type="PROSITE" id="PS50937">
    <property type="entry name" value="HTH_MERR_2"/>
    <property type="match status" value="1"/>
</dbReference>
<name>A0ABY7IRV2_STRNI</name>